<gene>
    <name evidence="2" type="ORF">CC84DRAFT_1217321</name>
</gene>
<evidence type="ECO:0000313" key="3">
    <source>
        <dbReference type="Proteomes" id="UP000077069"/>
    </source>
</evidence>
<organism evidence="2 3">
    <name type="scientific">Paraphaeosphaeria sporulosa</name>
    <dbReference type="NCBI Taxonomy" id="1460663"/>
    <lineage>
        <taxon>Eukaryota</taxon>
        <taxon>Fungi</taxon>
        <taxon>Dikarya</taxon>
        <taxon>Ascomycota</taxon>
        <taxon>Pezizomycotina</taxon>
        <taxon>Dothideomycetes</taxon>
        <taxon>Pleosporomycetidae</taxon>
        <taxon>Pleosporales</taxon>
        <taxon>Massarineae</taxon>
        <taxon>Didymosphaeriaceae</taxon>
        <taxon>Paraphaeosphaeria</taxon>
    </lineage>
</organism>
<dbReference type="RefSeq" id="XP_018036411.1">
    <property type="nucleotide sequence ID" value="XM_018182881.1"/>
</dbReference>
<evidence type="ECO:0000256" key="1">
    <source>
        <dbReference type="SAM" id="MobiDB-lite"/>
    </source>
</evidence>
<sequence length="120" mass="13593">MAKRQDPKSTATESKTPGPSAAGAKKGEPGNKSAVDFDEFAKDVAMLTMMEYMARRKVSMQIERKKVERLGVELKNIRETRGKRSGWQLLGEVYVEGVMNGEVADTMTQRMERCSFEWNR</sequence>
<evidence type="ECO:0000313" key="2">
    <source>
        <dbReference type="EMBL" id="OAG06046.1"/>
    </source>
</evidence>
<dbReference type="InParanoid" id="A0A177CFD5"/>
<reference evidence="2 3" key="1">
    <citation type="submission" date="2016-05" db="EMBL/GenBank/DDBJ databases">
        <title>Comparative analysis of secretome profiles of manganese(II)-oxidizing ascomycete fungi.</title>
        <authorList>
            <consortium name="DOE Joint Genome Institute"/>
            <person name="Zeiner C.A."/>
            <person name="Purvine S.O."/>
            <person name="Zink E.M."/>
            <person name="Wu S."/>
            <person name="Pasa-Tolic L."/>
            <person name="Chaput D.L."/>
            <person name="Haridas S."/>
            <person name="Grigoriev I.V."/>
            <person name="Santelli C.M."/>
            <person name="Hansel C.M."/>
        </authorList>
    </citation>
    <scope>NUCLEOTIDE SEQUENCE [LARGE SCALE GENOMIC DNA]</scope>
    <source>
        <strain evidence="2 3">AP3s5-JAC2a</strain>
    </source>
</reference>
<name>A0A177CFD5_9PLEO</name>
<protein>
    <submittedName>
        <fullName evidence="2">Uncharacterized protein</fullName>
    </submittedName>
</protein>
<feature type="compositionally biased region" description="Polar residues" evidence="1">
    <location>
        <begin position="8"/>
        <end position="17"/>
    </location>
</feature>
<dbReference type="OrthoDB" id="3800302at2759"/>
<feature type="region of interest" description="Disordered" evidence="1">
    <location>
        <begin position="1"/>
        <end position="34"/>
    </location>
</feature>
<dbReference type="EMBL" id="KV441552">
    <property type="protein sequence ID" value="OAG06046.1"/>
    <property type="molecule type" value="Genomic_DNA"/>
</dbReference>
<dbReference type="GeneID" id="28766367"/>
<dbReference type="Proteomes" id="UP000077069">
    <property type="component" value="Unassembled WGS sequence"/>
</dbReference>
<proteinExistence type="predicted"/>
<dbReference type="AlphaFoldDB" id="A0A177CFD5"/>
<keyword evidence="3" id="KW-1185">Reference proteome</keyword>
<accession>A0A177CFD5</accession>